<dbReference type="Gene3D" id="2.40.50.100">
    <property type="match status" value="1"/>
</dbReference>
<comment type="caution">
    <text evidence="9">The sequence shown here is derived from an EMBL/GenBank/DDBJ whole genome shotgun (WGS) entry which is preliminary data.</text>
</comment>
<keyword evidence="2 7" id="KW-1003">Cell membrane</keyword>
<dbReference type="PROSITE" id="PS50893">
    <property type="entry name" value="ABC_TRANSPORTER_2"/>
    <property type="match status" value="1"/>
</dbReference>
<keyword evidence="4 7" id="KW-0067">ATP-binding</keyword>
<evidence type="ECO:0000256" key="1">
    <source>
        <dbReference type="ARBA" id="ARBA00022448"/>
    </source>
</evidence>
<comment type="subunit">
    <text evidence="7">The complex is composed of two ATP-binding proteins (PotA), two transmembrane proteins (PotB and PotC) and a solute-binding protein (PotD).</text>
</comment>
<dbReference type="SUPFAM" id="SSF50331">
    <property type="entry name" value="MOP-like"/>
    <property type="match status" value="1"/>
</dbReference>
<dbReference type="EMBL" id="BMJD01000011">
    <property type="protein sequence ID" value="GGB40766.1"/>
    <property type="molecule type" value="Genomic_DNA"/>
</dbReference>
<feature type="domain" description="ABC transporter" evidence="8">
    <location>
        <begin position="6"/>
        <end position="236"/>
    </location>
</feature>
<dbReference type="InterPro" id="IPR003593">
    <property type="entry name" value="AAA+_ATPase"/>
</dbReference>
<dbReference type="InterPro" id="IPR017879">
    <property type="entry name" value="PotA_ATP-bd"/>
</dbReference>
<keyword evidence="1 7" id="KW-0813">Transport</keyword>
<sequence length="356" mass="39777">MGENMVQLENVTKQFGNYKAVNELNLNVRAGEFLTLLGPSGCGKTTTLRMIAGFEKPTSGSVKIGEKKVDHVEPYKREANTVFQSYALFPHMTVSENVAFGLKMKKINKQEIAERVKQALKMVQLESYGDRSVKQLSGGQQQRIAIARAIVNNPKVLLLDEPLGALDLKLRKQMQMELKRLQKSLGITFIYVTHDQEEALTMSDRIVVMNEGEIEQTGRPNEIYEKPKTRFVANFIGETNIFKGVVDNLNGNYASLKVAGQHVLIPKSSNLKEAEEVYISVRPENAKISDQQQDNLFVLTGEFKEKVYIGTTTKIVVELNGGMEMIVHESNGKMDGVKKGNPISVSWEPADSVILR</sequence>
<protein>
    <recommendedName>
        <fullName evidence="7">Spermidine/putrescine import ATP-binding protein PotA</fullName>
        <ecNumber evidence="7">7.6.2.11</ecNumber>
    </recommendedName>
</protein>
<dbReference type="CDD" id="cd03300">
    <property type="entry name" value="ABC_PotA_N"/>
    <property type="match status" value="1"/>
</dbReference>
<evidence type="ECO:0000256" key="2">
    <source>
        <dbReference type="ARBA" id="ARBA00022475"/>
    </source>
</evidence>
<dbReference type="GO" id="GO:0015594">
    <property type="term" value="F:ABC-type putrescine transporter activity"/>
    <property type="evidence" value="ECO:0007669"/>
    <property type="project" value="InterPro"/>
</dbReference>
<comment type="catalytic activity">
    <reaction evidence="7">
        <text>ATP + H2O + polyamine-[polyamine-binding protein]Side 1 = ADP + phosphate + polyamineSide 2 + [polyamine-binding protein]Side 1.</text>
        <dbReference type="EC" id="7.6.2.11"/>
    </reaction>
</comment>
<dbReference type="InterPro" id="IPR013611">
    <property type="entry name" value="Transp-assoc_OB_typ2"/>
</dbReference>
<dbReference type="PANTHER" id="PTHR42781:SF4">
    <property type="entry name" value="SPERMIDINE_PUTRESCINE IMPORT ATP-BINDING PROTEIN POTA"/>
    <property type="match status" value="1"/>
</dbReference>
<evidence type="ECO:0000313" key="10">
    <source>
        <dbReference type="Proteomes" id="UP000621492"/>
    </source>
</evidence>
<dbReference type="Proteomes" id="UP000621492">
    <property type="component" value="Unassembled WGS sequence"/>
</dbReference>
<dbReference type="InterPro" id="IPR050093">
    <property type="entry name" value="ABC_SmlMolc_Importer"/>
</dbReference>
<reference evidence="9" key="2">
    <citation type="submission" date="2020-09" db="EMBL/GenBank/DDBJ databases">
        <authorList>
            <person name="Sun Q."/>
            <person name="Zhou Y."/>
        </authorList>
    </citation>
    <scope>NUCLEOTIDE SEQUENCE</scope>
    <source>
        <strain evidence="9">CGMCC 1.15454</strain>
    </source>
</reference>
<dbReference type="PANTHER" id="PTHR42781">
    <property type="entry name" value="SPERMIDINE/PUTRESCINE IMPORT ATP-BINDING PROTEIN POTA"/>
    <property type="match status" value="1"/>
</dbReference>
<dbReference type="InterPro" id="IPR027417">
    <property type="entry name" value="P-loop_NTPase"/>
</dbReference>
<keyword evidence="3 7" id="KW-0547">Nucleotide-binding</keyword>
<keyword evidence="6 7" id="KW-0472">Membrane</keyword>
<comment type="function">
    <text evidence="7">Part of the ABC transporter complex PotABCD involved in spermidine/putrescine import. Responsible for energy coupling to the transport system.</text>
</comment>
<organism evidence="9 10">
    <name type="scientific">Lentibacillus populi</name>
    <dbReference type="NCBI Taxonomy" id="1827502"/>
    <lineage>
        <taxon>Bacteria</taxon>
        <taxon>Bacillati</taxon>
        <taxon>Bacillota</taxon>
        <taxon>Bacilli</taxon>
        <taxon>Bacillales</taxon>
        <taxon>Bacillaceae</taxon>
        <taxon>Lentibacillus</taxon>
    </lineage>
</organism>
<comment type="similarity">
    <text evidence="7">Belongs to the ABC transporter superfamily. Spermidine/putrescine importer (TC 3.A.1.11.1) family.</text>
</comment>
<evidence type="ECO:0000256" key="4">
    <source>
        <dbReference type="ARBA" id="ARBA00022840"/>
    </source>
</evidence>
<dbReference type="AlphaFoldDB" id="A0A9W5X593"/>
<name>A0A9W5X593_9BACI</name>
<dbReference type="GO" id="GO:0016887">
    <property type="term" value="F:ATP hydrolysis activity"/>
    <property type="evidence" value="ECO:0007669"/>
    <property type="project" value="InterPro"/>
</dbReference>
<gene>
    <name evidence="7 9" type="primary">potA</name>
    <name evidence="9" type="ORF">GCM10011409_17840</name>
</gene>
<keyword evidence="10" id="KW-1185">Reference proteome</keyword>
<evidence type="ECO:0000256" key="5">
    <source>
        <dbReference type="ARBA" id="ARBA00022967"/>
    </source>
</evidence>
<dbReference type="InterPro" id="IPR003439">
    <property type="entry name" value="ABC_transporter-like_ATP-bd"/>
</dbReference>
<dbReference type="InterPro" id="IPR008995">
    <property type="entry name" value="Mo/tungstate-bd_C_term_dom"/>
</dbReference>
<reference evidence="9" key="1">
    <citation type="journal article" date="2014" name="Int. J. Syst. Evol. Microbiol.">
        <title>Complete genome sequence of Corynebacterium casei LMG S-19264T (=DSM 44701T), isolated from a smear-ripened cheese.</title>
        <authorList>
            <consortium name="US DOE Joint Genome Institute (JGI-PGF)"/>
            <person name="Walter F."/>
            <person name="Albersmeier A."/>
            <person name="Kalinowski J."/>
            <person name="Ruckert C."/>
        </authorList>
    </citation>
    <scope>NUCLEOTIDE SEQUENCE</scope>
    <source>
        <strain evidence="9">CGMCC 1.15454</strain>
    </source>
</reference>
<dbReference type="Pfam" id="PF08402">
    <property type="entry name" value="TOBE_2"/>
    <property type="match status" value="1"/>
</dbReference>
<dbReference type="SMART" id="SM00382">
    <property type="entry name" value="AAA"/>
    <property type="match status" value="1"/>
</dbReference>
<dbReference type="InterPro" id="IPR005893">
    <property type="entry name" value="PotA-like"/>
</dbReference>
<evidence type="ECO:0000256" key="7">
    <source>
        <dbReference type="RuleBase" id="RU364083"/>
    </source>
</evidence>
<accession>A0A9W5X593</accession>
<keyword evidence="5 7" id="KW-1278">Translocase</keyword>
<evidence type="ECO:0000256" key="3">
    <source>
        <dbReference type="ARBA" id="ARBA00022741"/>
    </source>
</evidence>
<dbReference type="InterPro" id="IPR017871">
    <property type="entry name" value="ABC_transporter-like_CS"/>
</dbReference>
<dbReference type="Gene3D" id="3.40.50.300">
    <property type="entry name" value="P-loop containing nucleotide triphosphate hydrolases"/>
    <property type="match status" value="1"/>
</dbReference>
<evidence type="ECO:0000256" key="6">
    <source>
        <dbReference type="ARBA" id="ARBA00023136"/>
    </source>
</evidence>
<proteinExistence type="inferred from homology"/>
<dbReference type="EC" id="7.6.2.11" evidence="7"/>
<dbReference type="FunFam" id="3.40.50.300:FF:000133">
    <property type="entry name" value="Spermidine/putrescine import ATP-binding protein PotA"/>
    <property type="match status" value="1"/>
</dbReference>
<dbReference type="Pfam" id="PF00005">
    <property type="entry name" value="ABC_tran"/>
    <property type="match status" value="1"/>
</dbReference>
<dbReference type="NCBIfam" id="TIGR01187">
    <property type="entry name" value="potA"/>
    <property type="match status" value="1"/>
</dbReference>
<dbReference type="PROSITE" id="PS00211">
    <property type="entry name" value="ABC_TRANSPORTER_1"/>
    <property type="match status" value="1"/>
</dbReference>
<evidence type="ECO:0000313" key="9">
    <source>
        <dbReference type="EMBL" id="GGB40766.1"/>
    </source>
</evidence>
<dbReference type="GO" id="GO:0005524">
    <property type="term" value="F:ATP binding"/>
    <property type="evidence" value="ECO:0007669"/>
    <property type="project" value="UniProtKB-KW"/>
</dbReference>
<dbReference type="SUPFAM" id="SSF52540">
    <property type="entry name" value="P-loop containing nucleoside triphosphate hydrolases"/>
    <property type="match status" value="1"/>
</dbReference>
<dbReference type="GO" id="GO:0043190">
    <property type="term" value="C:ATP-binding cassette (ABC) transporter complex"/>
    <property type="evidence" value="ECO:0007669"/>
    <property type="project" value="InterPro"/>
</dbReference>
<evidence type="ECO:0000259" key="8">
    <source>
        <dbReference type="PROSITE" id="PS50893"/>
    </source>
</evidence>